<protein>
    <submittedName>
        <fullName evidence="1">Uncharacterized protein</fullName>
    </submittedName>
</protein>
<keyword evidence="2" id="KW-1185">Reference proteome</keyword>
<name>A0ABQ3V023_9CHLR</name>
<dbReference type="Proteomes" id="UP000654345">
    <property type="component" value="Unassembled WGS sequence"/>
</dbReference>
<evidence type="ECO:0000313" key="1">
    <source>
        <dbReference type="EMBL" id="GHO57880.1"/>
    </source>
</evidence>
<gene>
    <name evidence="1" type="ORF">KSB_63550</name>
</gene>
<dbReference type="RefSeq" id="WP_201374170.1">
    <property type="nucleotide sequence ID" value="NZ_BNJG01000002.1"/>
</dbReference>
<proteinExistence type="predicted"/>
<evidence type="ECO:0000313" key="2">
    <source>
        <dbReference type="Proteomes" id="UP000654345"/>
    </source>
</evidence>
<reference evidence="1 2" key="1">
    <citation type="journal article" date="2021" name="Int. J. Syst. Evol. Microbiol.">
        <title>Reticulibacter mediterranei gen. nov., sp. nov., within the new family Reticulibacteraceae fam. nov., and Ktedonospora formicarum gen. nov., sp. nov., Ktedonobacter robiniae sp. nov., Dictyobacter formicarum sp. nov. and Dictyobacter arantiisoli sp. nov., belonging to the class Ktedonobacteria.</title>
        <authorList>
            <person name="Yabe S."/>
            <person name="Zheng Y."/>
            <person name="Wang C.M."/>
            <person name="Sakai Y."/>
            <person name="Abe K."/>
            <person name="Yokota A."/>
            <person name="Donadio S."/>
            <person name="Cavaletti L."/>
            <person name="Monciardini P."/>
        </authorList>
    </citation>
    <scope>NUCLEOTIDE SEQUENCE [LARGE SCALE GENOMIC DNA]</scope>
    <source>
        <strain evidence="1 2">SOSP1-30</strain>
    </source>
</reference>
<comment type="caution">
    <text evidence="1">The sequence shown here is derived from an EMBL/GenBank/DDBJ whole genome shotgun (WGS) entry which is preliminary data.</text>
</comment>
<dbReference type="EMBL" id="BNJG01000002">
    <property type="protein sequence ID" value="GHO57880.1"/>
    <property type="molecule type" value="Genomic_DNA"/>
</dbReference>
<sequence length="114" mass="13436">MSYYTLADRLAGEWERIPFVERRSLAEVIVKGVYLDEMTAHWLRFEVQWLDPQWGTEYTYRGGHKTWTERENAFIRDLFPSAPREDLLANMPRRSWSAIISKHESSTSGEKGIL</sequence>
<organism evidence="1 2">
    <name type="scientific">Ktedonobacter robiniae</name>
    <dbReference type="NCBI Taxonomy" id="2778365"/>
    <lineage>
        <taxon>Bacteria</taxon>
        <taxon>Bacillati</taxon>
        <taxon>Chloroflexota</taxon>
        <taxon>Ktedonobacteria</taxon>
        <taxon>Ktedonobacterales</taxon>
        <taxon>Ktedonobacteraceae</taxon>
        <taxon>Ktedonobacter</taxon>
    </lineage>
</organism>
<accession>A0ABQ3V023</accession>